<dbReference type="Pfam" id="PF11412">
    <property type="entry name" value="DsbD_N"/>
    <property type="match status" value="1"/>
</dbReference>
<name>A0ABY5EW89_9RICK</name>
<evidence type="ECO:0000256" key="1">
    <source>
        <dbReference type="SAM" id="SignalP"/>
    </source>
</evidence>
<proteinExistence type="predicted"/>
<feature type="chain" id="PRO_5045306902" description="Thiol:disulfide interchange protein DsbD N-terminal domain-containing protein" evidence="1">
    <location>
        <begin position="19"/>
        <end position="163"/>
    </location>
</feature>
<evidence type="ECO:0000259" key="2">
    <source>
        <dbReference type="Pfam" id="PF11412"/>
    </source>
</evidence>
<evidence type="ECO:0000313" key="3">
    <source>
        <dbReference type="EMBL" id="UTO56142.1"/>
    </source>
</evidence>
<feature type="signal peptide" evidence="1">
    <location>
        <begin position="1"/>
        <end position="18"/>
    </location>
</feature>
<dbReference type="InterPro" id="IPR028250">
    <property type="entry name" value="DsbDN"/>
</dbReference>
<keyword evidence="1" id="KW-0732">Signal</keyword>
<dbReference type="Proteomes" id="UP001059985">
    <property type="component" value="Chromosome"/>
</dbReference>
<keyword evidence="4" id="KW-1185">Reference proteome</keyword>
<accession>A0ABY5EW89</accession>
<dbReference type="RefSeq" id="WP_218194221.1">
    <property type="nucleotide sequence ID" value="NZ_CP054597.1"/>
</dbReference>
<evidence type="ECO:0000313" key="4">
    <source>
        <dbReference type="Proteomes" id="UP001059985"/>
    </source>
</evidence>
<protein>
    <recommendedName>
        <fullName evidence="2">Thiol:disulfide interchange protein DsbD N-terminal domain-containing protein</fullName>
    </recommendedName>
</protein>
<feature type="domain" description="Thiol:disulfide interchange protein DsbD N-terminal" evidence="2">
    <location>
        <begin position="36"/>
        <end position="139"/>
    </location>
</feature>
<sequence>MKIFFLILILMLHEISHAQNHDNLVNINFMLGSVQQSNVVSAGIKFIIKKGWHIYYKNPGDMGLPTTFTWQGNIKNFDIHWPAPLQHVDKINSKDFYSNIYTDTIIFPISFTIQDNKNVTLKINYAVCNTTCIPQSKTLMFNELPNDFLDHKILNLINAWKSK</sequence>
<reference evidence="3 4" key="1">
    <citation type="journal article" date="2022" name="Microorganisms">
        <title>Assembly and Comparison of Ca. Neoehrlichia mikurensis Genomes.</title>
        <authorList>
            <person name="Azagi T."/>
            <person name="Dirks R.P."/>
            <person name="Yebra-Pimentel E.S."/>
            <person name="Schaap P.J."/>
            <person name="Koehorst J.J."/>
            <person name="Esser H.J."/>
            <person name="Sprong H."/>
        </authorList>
    </citation>
    <scope>NUCLEOTIDE SEQUENCE [LARGE SCALE GENOMIC DNA]</scope>
    <source>
        <strain evidence="3">18-2804</strain>
    </source>
</reference>
<dbReference type="EMBL" id="CP089285">
    <property type="protein sequence ID" value="UTO56142.1"/>
    <property type="molecule type" value="Genomic_DNA"/>
</dbReference>
<gene>
    <name evidence="3" type="ORF">LUA81_03410</name>
</gene>
<organism evidence="3 4">
    <name type="scientific">Neoehrlichia mikurensis</name>
    <dbReference type="NCBI Taxonomy" id="89586"/>
    <lineage>
        <taxon>Bacteria</taxon>
        <taxon>Pseudomonadati</taxon>
        <taxon>Pseudomonadota</taxon>
        <taxon>Alphaproteobacteria</taxon>
        <taxon>Rickettsiales</taxon>
        <taxon>Anaplasmataceae</taxon>
        <taxon>Candidatus Neoehrlichia</taxon>
    </lineage>
</organism>